<feature type="domain" description="SpaA-like prealbumin fold" evidence="8">
    <location>
        <begin position="970"/>
        <end position="1074"/>
    </location>
</feature>
<dbReference type="InterPro" id="IPR041033">
    <property type="entry name" value="SpaA_PFL_dom_1"/>
</dbReference>
<keyword evidence="5" id="KW-0732">Signal</keyword>
<evidence type="ECO:0000259" key="9">
    <source>
        <dbReference type="Pfam" id="PF17961"/>
    </source>
</evidence>
<dbReference type="InterPro" id="IPR013783">
    <property type="entry name" value="Ig-like_fold"/>
</dbReference>
<evidence type="ECO:0000256" key="4">
    <source>
        <dbReference type="ARBA" id="ARBA00022525"/>
    </source>
</evidence>
<organism evidence="10 11">
    <name type="scientific">Enterococcus raffinosus</name>
    <dbReference type="NCBI Taxonomy" id="71452"/>
    <lineage>
        <taxon>Bacteria</taxon>
        <taxon>Bacillati</taxon>
        <taxon>Bacillota</taxon>
        <taxon>Bacilli</taxon>
        <taxon>Lactobacillales</taxon>
        <taxon>Enterococcaceae</taxon>
        <taxon>Enterococcus</taxon>
    </lineage>
</organism>
<feature type="compositionally biased region" description="Low complexity" evidence="7">
    <location>
        <begin position="324"/>
        <end position="340"/>
    </location>
</feature>
<dbReference type="EMBL" id="JARPXM010000002">
    <property type="protein sequence ID" value="MDT2537088.1"/>
    <property type="molecule type" value="Genomic_DNA"/>
</dbReference>
<comment type="subcellular location">
    <subcellularLocation>
        <location evidence="1">Secreted</location>
        <location evidence="1">Cell wall</location>
        <topology evidence="1">Peptidoglycan-anchor</topology>
    </subcellularLocation>
</comment>
<evidence type="ECO:0000259" key="8">
    <source>
        <dbReference type="Pfam" id="PF17802"/>
    </source>
</evidence>
<dbReference type="SUPFAM" id="SSF49401">
    <property type="entry name" value="Bacterial adhesins"/>
    <property type="match status" value="1"/>
</dbReference>
<dbReference type="PANTHER" id="PTHR36108:SF13">
    <property type="entry name" value="COLOSSIN-B-RELATED"/>
    <property type="match status" value="1"/>
</dbReference>
<dbReference type="Gene3D" id="2.60.40.1280">
    <property type="match status" value="1"/>
</dbReference>
<proteinExistence type="inferred from homology"/>
<feature type="domain" description="SpaA-like prealbumin fold" evidence="8">
    <location>
        <begin position="730"/>
        <end position="847"/>
    </location>
</feature>
<dbReference type="AlphaFoldDB" id="A0AAW8SQF3"/>
<evidence type="ECO:0000256" key="6">
    <source>
        <dbReference type="ARBA" id="ARBA00023088"/>
    </source>
</evidence>
<dbReference type="InterPro" id="IPR008966">
    <property type="entry name" value="Adhesion_dom_sf"/>
</dbReference>
<feature type="domain" description="SpaA-like prealbumin fold" evidence="8">
    <location>
        <begin position="619"/>
        <end position="686"/>
    </location>
</feature>
<dbReference type="Proteomes" id="UP001249240">
    <property type="component" value="Unassembled WGS sequence"/>
</dbReference>
<dbReference type="Gene3D" id="2.60.40.10">
    <property type="entry name" value="Immunoglobulins"/>
    <property type="match status" value="4"/>
</dbReference>
<keyword evidence="4" id="KW-0964">Secreted</keyword>
<gene>
    <name evidence="10" type="ORF">P7D78_03035</name>
</gene>
<evidence type="ECO:0000313" key="11">
    <source>
        <dbReference type="Proteomes" id="UP001249240"/>
    </source>
</evidence>
<feature type="domain" description="SpaA-like prealbumin fold" evidence="8">
    <location>
        <begin position="851"/>
        <end position="965"/>
    </location>
</feature>
<evidence type="ECO:0000256" key="5">
    <source>
        <dbReference type="ARBA" id="ARBA00022729"/>
    </source>
</evidence>
<dbReference type="Pfam" id="PF17961">
    <property type="entry name" value="Big_8"/>
    <property type="match status" value="1"/>
</dbReference>
<comment type="caution">
    <text evidence="10">The sequence shown here is derived from an EMBL/GenBank/DDBJ whole genome shotgun (WGS) entry which is preliminary data.</text>
</comment>
<dbReference type="GO" id="GO:0007155">
    <property type="term" value="P:cell adhesion"/>
    <property type="evidence" value="ECO:0007669"/>
    <property type="project" value="InterPro"/>
</dbReference>
<feature type="domain" description="SDR-like Ig" evidence="9">
    <location>
        <begin position="233"/>
        <end position="310"/>
    </location>
</feature>
<dbReference type="PANTHER" id="PTHR36108">
    <property type="entry name" value="COLOSSIN-B-RELATED"/>
    <property type="match status" value="1"/>
</dbReference>
<feature type="region of interest" description="Disordered" evidence="7">
    <location>
        <begin position="324"/>
        <end position="371"/>
    </location>
</feature>
<evidence type="ECO:0000256" key="2">
    <source>
        <dbReference type="ARBA" id="ARBA00007257"/>
    </source>
</evidence>
<sequence length="1134" mass="125149">MSKIKKRWWPILSIFLMVLSSFPIQTIAENLQTVETSRVTNLQLTDSQGNILSKEIKPDALIISKFDLSVGEKEKSTWLLPAEVTTKDKEIYHEEDVTLTIENNQLTVVNDNDQPASIEGVKFEFQLSDQVRSLSQVTLNFFNTHEFQLDLKQEIATKETTSEKSAVKKKTADKSQKLTPFGGGITPFAATDKTSEINDMKLNNIYIKNGSNPPIYIVKEGVKQDPQPTIKVGDGVYFDYTFTVPSSANLKDGDFIYIALPEEYFNFSSVSNSVPFYESSGDKIGDMTLETISGKKFLKITFNDAVETNWNGLQDCYATAYGTASQESSSGSTGNTETGSYPIEIDPKPAESYPGKPIGDQKPITKNGGATNNSNRVYWNIPIMMDNYKKAFEDDGPSLYKKVVLKDQLDPSLTLIEYSAYMNIYAADEDGNMTSDNLGSFQMLSTTNTNTSLPLESLTQNISESDADFETRIESHNYPCYGVTSDNKLVMNFKDLPNLTNDKSNGLLLFGNAARSTKERIWDLIDTAVNDGKMTALRGDKTKEAYENYFSVDSGQTYDNYPFGLVVRITCSTTLGEGSIIENKAMVYWETNTSGEESDVSKVTVSNWGGGATRVPPTTFRLKKMDKDTQVILKDVEFELKKETPAGSNTYVTISGGKKKTDSNGVLLYENLTDGNYCLVEVSNPDPRYTDKLEIIPPDGKNESGKYYFTIDKNAAEGVAVSAYNELAKGKITLVKKDADTDEKLNGAKFTLRKKNGDELVTPQVLLESGKNYLYQYNDTGKKYELVEDIGSTAKNGEITVSGLPIDEYYFQEEAAPDGYTYDDDGKSNAAKITTDGETVSVTRENRKKVGKLKLTKKNSDNEKLNGAEFELYLVNPDNSETKMGAKFVTGKDYEYKYNTTSDKYEFIESTGTKGEITITGLPLGKYYLLETKAPDGHKIVGDGKTAVSEITDEGVTITFEVTNERAEGGVTLEKKDATNDKNLKGAKFKVATNSAGTTWFASEELEVGDGTAVKGTYKAVKTGATWNFQPENVVTPTGQLVITGLPEETYYFVETQAPTGYVQLSSPVQFTIIGGQLATANIVTVENHPKGTLPETGGNGYTWFTRLAPIALLIVSGYFANQQFKRKKAGVGR</sequence>
<reference evidence="10" key="1">
    <citation type="submission" date="2023-03" db="EMBL/GenBank/DDBJ databases">
        <authorList>
            <person name="Shen W."/>
            <person name="Cai J."/>
        </authorList>
    </citation>
    <scope>NUCLEOTIDE SEQUENCE</scope>
    <source>
        <strain evidence="10">B646-2</strain>
    </source>
</reference>
<keyword evidence="6" id="KW-0572">Peptidoglycan-anchor</keyword>
<name>A0AAW8SQF3_9ENTE</name>
<dbReference type="RefSeq" id="WP_028020470.1">
    <property type="nucleotide sequence ID" value="NZ_BAAAXM010000064.1"/>
</dbReference>
<dbReference type="InterPro" id="IPR041171">
    <property type="entry name" value="SDR_Ig"/>
</dbReference>
<keyword evidence="3" id="KW-0134">Cell wall</keyword>
<evidence type="ECO:0000256" key="1">
    <source>
        <dbReference type="ARBA" id="ARBA00004168"/>
    </source>
</evidence>
<dbReference type="Pfam" id="PF17802">
    <property type="entry name" value="SpaA"/>
    <property type="match status" value="4"/>
</dbReference>
<comment type="similarity">
    <text evidence="2">Belongs to the serine-aspartate repeat-containing protein (SDr) family.</text>
</comment>
<evidence type="ECO:0000256" key="3">
    <source>
        <dbReference type="ARBA" id="ARBA00022512"/>
    </source>
</evidence>
<accession>A0AAW8SQF3</accession>
<protein>
    <submittedName>
        <fullName evidence="10">SpaA isopeptide-forming pilin-related protein</fullName>
    </submittedName>
</protein>
<dbReference type="InterPro" id="IPR011252">
    <property type="entry name" value="Fibrogen-bd_dom1"/>
</dbReference>
<evidence type="ECO:0000313" key="10">
    <source>
        <dbReference type="EMBL" id="MDT2537088.1"/>
    </source>
</evidence>
<evidence type="ECO:0000256" key="7">
    <source>
        <dbReference type="SAM" id="MobiDB-lite"/>
    </source>
</evidence>